<dbReference type="Proteomes" id="UP000272942">
    <property type="component" value="Unassembled WGS sequence"/>
</dbReference>
<comment type="subcellular location">
    <subcellularLocation>
        <location evidence="1 12">Endoplasmic reticulum membrane</location>
        <topology evidence="1 12">Multi-pass membrane protein</topology>
    </subcellularLocation>
</comment>
<keyword evidence="14" id="KW-1185">Reference proteome</keyword>
<dbReference type="PANTHER" id="PTHR22760">
    <property type="entry name" value="GLYCOSYLTRANSFERASE"/>
    <property type="match status" value="1"/>
</dbReference>
<proteinExistence type="inferred from homology"/>
<evidence type="ECO:0000256" key="9">
    <source>
        <dbReference type="ARBA" id="ARBA00023136"/>
    </source>
</evidence>
<dbReference type="GO" id="GO:0006487">
    <property type="term" value="P:protein N-linked glycosylation"/>
    <property type="evidence" value="ECO:0007669"/>
    <property type="project" value="TreeGrafter"/>
</dbReference>
<evidence type="ECO:0000313" key="13">
    <source>
        <dbReference type="EMBL" id="VDP89051.1"/>
    </source>
</evidence>
<dbReference type="InterPro" id="IPR005599">
    <property type="entry name" value="GPI_mannosylTrfase"/>
</dbReference>
<comment type="caution">
    <text evidence="12">Lacks conserved residue(s) required for the propagation of feature annotation.</text>
</comment>
<dbReference type="WBParaSite" id="ECPE_0001189501-mRNA-1">
    <property type="protein sequence ID" value="ECPE_0001189501-mRNA-1"/>
    <property type="gene ID" value="ECPE_0001189501"/>
</dbReference>
<feature type="transmembrane region" description="Helical" evidence="12">
    <location>
        <begin position="128"/>
        <end position="146"/>
    </location>
</feature>
<name>A0A183AY25_9TREM</name>
<evidence type="ECO:0000256" key="1">
    <source>
        <dbReference type="ARBA" id="ARBA00004477"/>
    </source>
</evidence>
<dbReference type="GO" id="GO:0052917">
    <property type="term" value="F:dol-P-Man:Man(7)GlcNAc(2)-PP-Dol alpha-1,6-mannosyltransferase activity"/>
    <property type="evidence" value="ECO:0007669"/>
    <property type="project" value="UniProtKB-EC"/>
</dbReference>
<comment type="pathway">
    <text evidence="2">Protein modification; protein glycosylation.</text>
</comment>
<dbReference type="EC" id="2.4.1.-" evidence="12"/>
<evidence type="ECO:0000256" key="4">
    <source>
        <dbReference type="ARBA" id="ARBA00022676"/>
    </source>
</evidence>
<accession>A0A183AY25</accession>
<evidence type="ECO:0000256" key="3">
    <source>
        <dbReference type="ARBA" id="ARBA00007063"/>
    </source>
</evidence>
<feature type="transmembrane region" description="Helical" evidence="12">
    <location>
        <begin position="103"/>
        <end position="121"/>
    </location>
</feature>
<sequence>MFVQTMTLLYSPQSLGRTEMSTVRYRRTTFKYVNQIGDVTSVTRLLITTKIQVPKLPFHWYFTSALPRSLLATSAILVCWLPFAVRSLILSCLGRRQMSFHPASTGLVLVAFAFVSLYSFLPHKELRFIIYAVPIFNLAAAVMWAFL</sequence>
<keyword evidence="9 12" id="KW-0472">Membrane</keyword>
<dbReference type="EMBL" id="UZAN01051669">
    <property type="protein sequence ID" value="VDP89051.1"/>
    <property type="molecule type" value="Genomic_DNA"/>
</dbReference>
<dbReference type="PANTHER" id="PTHR22760:SF1">
    <property type="entry name" value="DOL-P-MAN:MAN(7)GLCNAC(2)-PP-DOL ALPHA-1,6-MANNOSYLTRANSFERASE"/>
    <property type="match status" value="1"/>
</dbReference>
<evidence type="ECO:0000256" key="11">
    <source>
        <dbReference type="ARBA" id="ARBA00048899"/>
    </source>
</evidence>
<protein>
    <recommendedName>
        <fullName evidence="12">Mannosyltransferase</fullName>
        <ecNumber evidence="12">2.4.1.-</ecNumber>
    </recommendedName>
</protein>
<organism evidence="15">
    <name type="scientific">Echinostoma caproni</name>
    <dbReference type="NCBI Taxonomy" id="27848"/>
    <lineage>
        <taxon>Eukaryota</taxon>
        <taxon>Metazoa</taxon>
        <taxon>Spiralia</taxon>
        <taxon>Lophotrochozoa</taxon>
        <taxon>Platyhelminthes</taxon>
        <taxon>Trematoda</taxon>
        <taxon>Digenea</taxon>
        <taxon>Plagiorchiida</taxon>
        <taxon>Echinostomata</taxon>
        <taxon>Echinostomatoidea</taxon>
        <taxon>Echinostomatidae</taxon>
        <taxon>Echinostoma</taxon>
    </lineage>
</organism>
<keyword evidence="7 12" id="KW-0256">Endoplasmic reticulum</keyword>
<dbReference type="OrthoDB" id="19039at2759"/>
<keyword evidence="5" id="KW-0808">Transferase</keyword>
<gene>
    <name evidence="13" type="ORF">ECPE_LOCUS11861</name>
</gene>
<keyword evidence="4 12" id="KW-0328">Glycosyltransferase</keyword>
<evidence type="ECO:0000313" key="14">
    <source>
        <dbReference type="Proteomes" id="UP000272942"/>
    </source>
</evidence>
<comment type="catalytic activity">
    <reaction evidence="11">
        <text>an alpha-D-Man-(1-&gt;2)-alpha-D-Man-(1-&gt;2)-alpha-D-Man-(1-&gt;3)-[alpha-D-Man-(1-&gt;2)-alpha-D-Man-(1-&gt;3)-alpha-D-Man-(1-&gt;6)]-beta-D-Man-(1-&gt;4)-beta-D-GlcNAc-(1-&gt;4)-alpha-D-GlcNAc-diphospho-di-trans,poly-cis-dolichol + a di-trans,poly-cis-dolichyl beta-D-mannosyl phosphate = an alpha-D-Man-(1-&gt;2)-alpha-D-Man-(1-&gt;2)-alpha-D-Man-(1-&gt;3)-[alpha-D-Man-(1-&gt;2)-alpha-D-Man-(1-&gt;3)-[alpha-D-Man-(1-&gt;6)]-alpha-D-Man-(1-&gt;6)]-beta-D-Man-(1-&gt;4)-beta-D-GlcNAc-(1-&gt;4)-alpha-D-GlcNAc-diphospho-di-trans,poly-cis-dolichol + a di-trans,poly-cis-dolichyl phosphate + H(+)</text>
        <dbReference type="Rhea" id="RHEA:29535"/>
        <dbReference type="Rhea" id="RHEA-COMP:19498"/>
        <dbReference type="Rhea" id="RHEA-COMP:19501"/>
        <dbReference type="Rhea" id="RHEA-COMP:19518"/>
        <dbReference type="Rhea" id="RHEA-COMP:19519"/>
        <dbReference type="ChEBI" id="CHEBI:15378"/>
        <dbReference type="ChEBI" id="CHEBI:57683"/>
        <dbReference type="ChEBI" id="CHEBI:58211"/>
        <dbReference type="ChEBI" id="CHEBI:132517"/>
        <dbReference type="ChEBI" id="CHEBI:132519"/>
        <dbReference type="EC" id="2.4.1.260"/>
    </reaction>
    <physiologicalReaction direction="left-to-right" evidence="11">
        <dbReference type="Rhea" id="RHEA:29536"/>
    </physiologicalReaction>
</comment>
<evidence type="ECO:0000256" key="8">
    <source>
        <dbReference type="ARBA" id="ARBA00022989"/>
    </source>
</evidence>
<comment type="function">
    <text evidence="10">Mannosyltransferase that operates in the biosynthetic pathway of dolichol-linked oligosaccharides, the glycan precursors employed in protein asparagine (N)-glycosylation. The assembly of dolichol-linked oligosaccharides begins on the cytosolic side of the endoplasmic reticulum membrane and finishes in its lumen. The sequential addition of sugars to dolichol pyrophosphate produces dolichol-linked oligosaccharides containing fourteen sugars, including two GlcNAcs, nine mannoses and three glucoses. Once assembled, the oligosaccharide is transferred from the lipid to nascent proteins by oligosaccharyltransferases. In the lumen of the endoplasmic reticulum, adds the eighth mannose residue in an alpha-1,6 linkage onto Man(7)GlcNAc(2)-PP-dolichol to produce Man(8)GlcNAc(2)-PP-dolichol.</text>
</comment>
<evidence type="ECO:0000256" key="7">
    <source>
        <dbReference type="ARBA" id="ARBA00022824"/>
    </source>
</evidence>
<evidence type="ECO:0000256" key="12">
    <source>
        <dbReference type="RuleBase" id="RU363075"/>
    </source>
</evidence>
<evidence type="ECO:0000256" key="10">
    <source>
        <dbReference type="ARBA" id="ARBA00044721"/>
    </source>
</evidence>
<dbReference type="Pfam" id="PF03901">
    <property type="entry name" value="Glyco_transf_22"/>
    <property type="match status" value="1"/>
</dbReference>
<reference evidence="15" key="1">
    <citation type="submission" date="2016-06" db="UniProtKB">
        <authorList>
            <consortium name="WormBaseParasite"/>
        </authorList>
    </citation>
    <scope>IDENTIFICATION</scope>
</reference>
<keyword evidence="8 12" id="KW-1133">Transmembrane helix</keyword>
<keyword evidence="6 12" id="KW-0812">Transmembrane</keyword>
<evidence type="ECO:0000256" key="2">
    <source>
        <dbReference type="ARBA" id="ARBA00004922"/>
    </source>
</evidence>
<feature type="transmembrane region" description="Helical" evidence="12">
    <location>
        <begin position="60"/>
        <end position="83"/>
    </location>
</feature>
<evidence type="ECO:0000256" key="6">
    <source>
        <dbReference type="ARBA" id="ARBA00022692"/>
    </source>
</evidence>
<evidence type="ECO:0000313" key="15">
    <source>
        <dbReference type="WBParaSite" id="ECPE_0001189501-mRNA-1"/>
    </source>
</evidence>
<comment type="similarity">
    <text evidence="3 12">Belongs to the glycosyltransferase 22 family.</text>
</comment>
<dbReference type="UniPathway" id="UPA00378"/>
<evidence type="ECO:0000256" key="5">
    <source>
        <dbReference type="ARBA" id="ARBA00022679"/>
    </source>
</evidence>
<dbReference type="GO" id="GO:0005789">
    <property type="term" value="C:endoplasmic reticulum membrane"/>
    <property type="evidence" value="ECO:0007669"/>
    <property type="project" value="UniProtKB-SubCell"/>
</dbReference>
<dbReference type="AlphaFoldDB" id="A0A183AY25"/>
<reference evidence="13 14" key="2">
    <citation type="submission" date="2018-11" db="EMBL/GenBank/DDBJ databases">
        <authorList>
            <consortium name="Pathogen Informatics"/>
        </authorList>
    </citation>
    <scope>NUCLEOTIDE SEQUENCE [LARGE SCALE GENOMIC DNA]</scope>
    <source>
        <strain evidence="13 14">Egypt</strain>
    </source>
</reference>